<gene>
    <name evidence="2" type="ORF">G4P54_19315</name>
</gene>
<evidence type="ECO:0000256" key="1">
    <source>
        <dbReference type="SAM" id="Phobius"/>
    </source>
</evidence>
<feature type="transmembrane region" description="Helical" evidence="1">
    <location>
        <begin position="20"/>
        <end position="39"/>
    </location>
</feature>
<dbReference type="Proteomes" id="UP000501914">
    <property type="component" value="Chromosome"/>
</dbReference>
<dbReference type="AlphaFoldDB" id="A0A6H0WMM8"/>
<proteinExistence type="predicted"/>
<feature type="transmembrane region" description="Helical" evidence="1">
    <location>
        <begin position="159"/>
        <end position="177"/>
    </location>
</feature>
<sequence length="268" mass="30973">MSFMNMLKRDILMRFTESKVAYFVISLAIALLLLCFLWDCNRTGQLSHQSFSDSLTTLFHSMNFFDLHILYTQNRLSIPLQWISFQVLPLMIVGNFMFRDIQISGAYILPKLPKKGVFVFSKLLSLFVLIVSIWCVWLFIYIMLFISFKGFTAELNSKVILFMLIQIVVSFLYAVLLETLTFMIPFISAFIIIVAYVVISIFFHSSLFIASFAMAGKWAFIDYSRMNVNYSDGRFFHASDFLLIALIFCAACTLISLFFIKKTDILGE</sequence>
<feature type="transmembrane region" description="Helical" evidence="1">
    <location>
        <begin position="189"/>
        <end position="215"/>
    </location>
</feature>
<keyword evidence="1" id="KW-1133">Transmembrane helix</keyword>
<dbReference type="KEGG" id="bteq:G4P54_19315"/>
<keyword evidence="1" id="KW-0812">Transmembrane</keyword>
<name>A0A6H0WMM8_9BACI</name>
<evidence type="ECO:0000313" key="2">
    <source>
        <dbReference type="EMBL" id="QIW81781.1"/>
    </source>
</evidence>
<feature type="transmembrane region" description="Helical" evidence="1">
    <location>
        <begin position="80"/>
        <end position="98"/>
    </location>
</feature>
<keyword evidence="1" id="KW-0472">Membrane</keyword>
<protein>
    <recommendedName>
        <fullName evidence="4">ABC transporter permease subunit</fullName>
    </recommendedName>
</protein>
<keyword evidence="3" id="KW-1185">Reference proteome</keyword>
<evidence type="ECO:0000313" key="3">
    <source>
        <dbReference type="Proteomes" id="UP000501914"/>
    </source>
</evidence>
<organism evidence="2 3">
    <name type="scientific">Bacillus tequilensis</name>
    <dbReference type="NCBI Taxonomy" id="227866"/>
    <lineage>
        <taxon>Bacteria</taxon>
        <taxon>Bacillati</taxon>
        <taxon>Bacillota</taxon>
        <taxon>Bacilli</taxon>
        <taxon>Bacillales</taxon>
        <taxon>Bacillaceae</taxon>
        <taxon>Bacillus</taxon>
    </lineage>
</organism>
<feature type="transmembrane region" description="Helical" evidence="1">
    <location>
        <begin position="119"/>
        <end position="147"/>
    </location>
</feature>
<feature type="transmembrane region" description="Helical" evidence="1">
    <location>
        <begin position="235"/>
        <end position="260"/>
    </location>
</feature>
<evidence type="ECO:0008006" key="4">
    <source>
        <dbReference type="Google" id="ProtNLM"/>
    </source>
</evidence>
<dbReference type="EMBL" id="CP048852">
    <property type="protein sequence ID" value="QIW81781.1"/>
    <property type="molecule type" value="Genomic_DNA"/>
</dbReference>
<accession>A0A6H0WMM8</accession>
<reference evidence="2 3" key="1">
    <citation type="submission" date="2020-02" db="EMBL/GenBank/DDBJ databases">
        <title>Genome sequencing, annotation and comparative genomic analysis of Bacillus tequilensis EA-CB0015, an effective biological control agent against Pseudocercospora fijiensis in banana plants.</title>
        <authorList>
            <person name="Cuellar-Gaviria T.Z."/>
            <person name="Ju K.-S."/>
            <person name="Villegas-Escobar V."/>
        </authorList>
    </citation>
    <scope>NUCLEOTIDE SEQUENCE [LARGE SCALE GENOMIC DNA]</scope>
    <source>
        <strain evidence="2 3">EA-CB0015</strain>
    </source>
</reference>